<gene>
    <name evidence="1" type="ordered locus">MTR_1g072060</name>
</gene>
<accession>G7IDN9</accession>
<reference evidence="1 3" key="2">
    <citation type="journal article" date="2014" name="BMC Genomics">
        <title>An improved genome release (version Mt4.0) for the model legume Medicago truncatula.</title>
        <authorList>
            <person name="Tang H."/>
            <person name="Krishnakumar V."/>
            <person name="Bidwell S."/>
            <person name="Rosen B."/>
            <person name="Chan A."/>
            <person name="Zhou S."/>
            <person name="Gentzbittel L."/>
            <person name="Childs K.L."/>
            <person name="Yandell M."/>
            <person name="Gundlach H."/>
            <person name="Mayer K.F."/>
            <person name="Schwartz D.C."/>
            <person name="Town C.D."/>
        </authorList>
    </citation>
    <scope>GENOME REANNOTATION</scope>
    <source>
        <strain evidence="2 3">cv. Jemalong A17</strain>
    </source>
</reference>
<dbReference type="PANTHER" id="PTHR35130">
    <property type="entry name" value="MEDIATOR OF RNA POLYMERASE II TRANSCRIPTION SUBUNIT 16"/>
    <property type="match status" value="1"/>
</dbReference>
<dbReference type="GO" id="GO:0006355">
    <property type="term" value="P:regulation of DNA-templated transcription"/>
    <property type="evidence" value="ECO:0007669"/>
    <property type="project" value="InterPro"/>
</dbReference>
<dbReference type="STRING" id="3880.G7IDN9"/>
<evidence type="ECO:0000313" key="2">
    <source>
        <dbReference type="EnsemblPlants" id="AES60875"/>
    </source>
</evidence>
<evidence type="ECO:0000313" key="1">
    <source>
        <dbReference type="EMBL" id="AES60875.1"/>
    </source>
</evidence>
<dbReference type="EMBL" id="CM001217">
    <property type="protein sequence ID" value="AES60875.1"/>
    <property type="molecule type" value="Genomic_DNA"/>
</dbReference>
<dbReference type="AlphaFoldDB" id="G7IDN9"/>
<name>G7IDN9_MEDTR</name>
<dbReference type="HOGENOM" id="CLU_988198_0_0_1"/>
<reference evidence="1 3" key="1">
    <citation type="journal article" date="2011" name="Nature">
        <title>The Medicago genome provides insight into the evolution of rhizobial symbioses.</title>
        <authorList>
            <person name="Young N.D."/>
            <person name="Debelle F."/>
            <person name="Oldroyd G.E."/>
            <person name="Geurts R."/>
            <person name="Cannon S.B."/>
            <person name="Udvardi M.K."/>
            <person name="Benedito V.A."/>
            <person name="Mayer K.F."/>
            <person name="Gouzy J."/>
            <person name="Schoof H."/>
            <person name="Van de Peer Y."/>
            <person name="Proost S."/>
            <person name="Cook D.R."/>
            <person name="Meyers B.C."/>
            <person name="Spannagl M."/>
            <person name="Cheung F."/>
            <person name="De Mita S."/>
            <person name="Krishnakumar V."/>
            <person name="Gundlach H."/>
            <person name="Zhou S."/>
            <person name="Mudge J."/>
            <person name="Bharti A.K."/>
            <person name="Murray J.D."/>
            <person name="Naoumkina M.A."/>
            <person name="Rosen B."/>
            <person name="Silverstein K.A."/>
            <person name="Tang H."/>
            <person name="Rombauts S."/>
            <person name="Zhao P.X."/>
            <person name="Zhou P."/>
            <person name="Barbe V."/>
            <person name="Bardou P."/>
            <person name="Bechner M."/>
            <person name="Bellec A."/>
            <person name="Berger A."/>
            <person name="Berges H."/>
            <person name="Bidwell S."/>
            <person name="Bisseling T."/>
            <person name="Choisne N."/>
            <person name="Couloux A."/>
            <person name="Denny R."/>
            <person name="Deshpande S."/>
            <person name="Dai X."/>
            <person name="Doyle J.J."/>
            <person name="Dudez A.M."/>
            <person name="Farmer A.D."/>
            <person name="Fouteau S."/>
            <person name="Franken C."/>
            <person name="Gibelin C."/>
            <person name="Gish J."/>
            <person name="Goldstein S."/>
            <person name="Gonzalez A.J."/>
            <person name="Green P.J."/>
            <person name="Hallab A."/>
            <person name="Hartog M."/>
            <person name="Hua A."/>
            <person name="Humphray S.J."/>
            <person name="Jeong D.H."/>
            <person name="Jing Y."/>
            <person name="Jocker A."/>
            <person name="Kenton S.M."/>
            <person name="Kim D.J."/>
            <person name="Klee K."/>
            <person name="Lai H."/>
            <person name="Lang C."/>
            <person name="Lin S."/>
            <person name="Macmil S.L."/>
            <person name="Magdelenat G."/>
            <person name="Matthews L."/>
            <person name="McCorrison J."/>
            <person name="Monaghan E.L."/>
            <person name="Mun J.H."/>
            <person name="Najar F.Z."/>
            <person name="Nicholson C."/>
            <person name="Noirot C."/>
            <person name="O'Bleness M."/>
            <person name="Paule C.R."/>
            <person name="Poulain J."/>
            <person name="Prion F."/>
            <person name="Qin B."/>
            <person name="Qu C."/>
            <person name="Retzel E.F."/>
            <person name="Riddle C."/>
            <person name="Sallet E."/>
            <person name="Samain S."/>
            <person name="Samson N."/>
            <person name="Sanders I."/>
            <person name="Saurat O."/>
            <person name="Scarpelli C."/>
            <person name="Schiex T."/>
            <person name="Segurens B."/>
            <person name="Severin A.J."/>
            <person name="Sherrier D.J."/>
            <person name="Shi R."/>
            <person name="Sims S."/>
            <person name="Singer S.R."/>
            <person name="Sinharoy S."/>
            <person name="Sterck L."/>
            <person name="Viollet A."/>
            <person name="Wang B.B."/>
            <person name="Wang K."/>
            <person name="Wang M."/>
            <person name="Wang X."/>
            <person name="Warfsmann J."/>
            <person name="Weissenbach J."/>
            <person name="White D.D."/>
            <person name="White J.D."/>
            <person name="Wiley G.B."/>
            <person name="Wincker P."/>
            <person name="Xing Y."/>
            <person name="Yang L."/>
            <person name="Yao Z."/>
            <person name="Ying F."/>
            <person name="Zhai J."/>
            <person name="Zhou L."/>
            <person name="Zuber A."/>
            <person name="Denarie J."/>
            <person name="Dixon R.A."/>
            <person name="May G.D."/>
            <person name="Schwartz D.C."/>
            <person name="Rogers J."/>
            <person name="Quetier F."/>
            <person name="Town C.D."/>
            <person name="Roe B.A."/>
        </authorList>
    </citation>
    <scope>NUCLEOTIDE SEQUENCE [LARGE SCALE GENOMIC DNA]</scope>
    <source>
        <strain evidence="1">A17</strain>
        <strain evidence="2 3">cv. Jemalong A17</strain>
    </source>
</reference>
<dbReference type="Proteomes" id="UP000002051">
    <property type="component" value="Unassembled WGS sequence"/>
</dbReference>
<proteinExistence type="predicted"/>
<reference evidence="2" key="3">
    <citation type="submission" date="2015-04" db="UniProtKB">
        <authorList>
            <consortium name="EnsemblPlants"/>
        </authorList>
    </citation>
    <scope>IDENTIFICATION</scope>
    <source>
        <strain evidence="2">cv. Jemalong A17</strain>
    </source>
</reference>
<dbReference type="GO" id="GO:0016592">
    <property type="term" value="C:mediator complex"/>
    <property type="evidence" value="ECO:0007669"/>
    <property type="project" value="InterPro"/>
</dbReference>
<dbReference type="PANTHER" id="PTHR35130:SF1">
    <property type="entry name" value="MEDIATOR OF RNA POLYMERASE II TRANSCRIPTION SUBUNIT 16"/>
    <property type="match status" value="1"/>
</dbReference>
<dbReference type="InterPro" id="IPR038836">
    <property type="entry name" value="MED16"/>
</dbReference>
<dbReference type="eggNOG" id="ENOG502QU1U">
    <property type="taxonomic scope" value="Eukaryota"/>
</dbReference>
<keyword evidence="3" id="KW-1185">Reference proteome</keyword>
<dbReference type="EnsemblPlants" id="AES60875">
    <property type="protein sequence ID" value="AES60875"/>
    <property type="gene ID" value="MTR_1g072060"/>
</dbReference>
<evidence type="ECO:0000313" key="3">
    <source>
        <dbReference type="Proteomes" id="UP000002051"/>
    </source>
</evidence>
<organism evidence="1 3">
    <name type="scientific">Medicago truncatula</name>
    <name type="common">Barrel medic</name>
    <name type="synonym">Medicago tribuloides</name>
    <dbReference type="NCBI Taxonomy" id="3880"/>
    <lineage>
        <taxon>Eukaryota</taxon>
        <taxon>Viridiplantae</taxon>
        <taxon>Streptophyta</taxon>
        <taxon>Embryophyta</taxon>
        <taxon>Tracheophyta</taxon>
        <taxon>Spermatophyta</taxon>
        <taxon>Magnoliopsida</taxon>
        <taxon>eudicotyledons</taxon>
        <taxon>Gunneridae</taxon>
        <taxon>Pentapetalae</taxon>
        <taxon>rosids</taxon>
        <taxon>fabids</taxon>
        <taxon>Fabales</taxon>
        <taxon>Fabaceae</taxon>
        <taxon>Papilionoideae</taxon>
        <taxon>50 kb inversion clade</taxon>
        <taxon>NPAAA clade</taxon>
        <taxon>Hologalegina</taxon>
        <taxon>IRL clade</taxon>
        <taxon>Trifolieae</taxon>
        <taxon>Medicago</taxon>
    </lineage>
</organism>
<protein>
    <submittedName>
        <fullName evidence="1">Mediator of RNA polymerase II transcription subunit 16</fullName>
    </submittedName>
</protein>
<dbReference type="PaxDb" id="3880-AES60875"/>
<sequence>MLMPPSKKATRPKWFCTSKGLLDCGPSGIISGDAIITHNGTLYVAAAQAFNPATVIVWEVSHGHGTGLEFAPKTSITTSTPLSPPNWSAALTTKCCGVVGVAFDPTCGCSVIVFVVVEGKYMSPHDPYEGPSIIGWRESKVDISIPATHDKSKRIHFNHFDLPIDLGTLARVVYSAQDGEIVVAFLHGGIHIFSCLTFTPLANYQINVGSSIVVPTFSTTCCCSASVWHGTNKGEAMLKIIRVLPPAFPIGQEKANSSTWERAIAER</sequence>